<comment type="caution">
    <text evidence="3">The sequence shown here is derived from an EMBL/GenBank/DDBJ whole genome shotgun (WGS) entry which is preliminary data.</text>
</comment>
<accession>A0A9P5S370</accession>
<dbReference type="EMBL" id="JAAAUQ010000175">
    <property type="protein sequence ID" value="KAF9153437.1"/>
    <property type="molecule type" value="Genomic_DNA"/>
</dbReference>
<proteinExistence type="predicted"/>
<gene>
    <name evidence="3" type="ORF">BG015_003414</name>
</gene>
<dbReference type="InterPro" id="IPR016024">
    <property type="entry name" value="ARM-type_fold"/>
</dbReference>
<dbReference type="InterPro" id="IPR022542">
    <property type="entry name" value="FOCAD/RST1_DUF3730"/>
</dbReference>
<evidence type="ECO:0000313" key="3">
    <source>
        <dbReference type="EMBL" id="KAF9153437.1"/>
    </source>
</evidence>
<dbReference type="OrthoDB" id="6125419at2759"/>
<sequence length="2022" mass="220939">MSSIRRPQPGIPRTESDSQPATASTATPSNATITTHRSVNVQKITSVSNQLASSSAAANNANNGRNLSLAQLWSQCASPVAYTSSVATGAMIDLVRKDALDWNEALQGFENALSTTQGQALANMIHSLSNLLISAAEIASGSVKSKVHISKSVFATKNNRHPFITLVSTNSQVETILFAELDRILDHLPDSPQYRIAAFNILSPFLDFCLLDRHERTLIVSSTTVLWISKTLNACIYDEDLRPFVTHLLDYLCSVPTRFPLDRTQPSATLQSSLRTLVDFYCLPSTQLTLDTEYKAEFGGRILMALLSWMVDLRRYGLPTFPLMLTAQALFRNRKGYTAPSLSFNTLWPLLSFLLMNSPTVDEQRVLVSWMHAILTTTEEHVEAMIANLAFLPIFQVMGESQSEDISKKCADILQKLEAIPKTTDATLVGEIGLRETSGVAAMIQTEVAHLRRNWSVSGDDQDTKEEQADAGEMLFSLGDDDTFASLILTTYMFHPDESKRIDAMTRQAQVEEGRLVTLVLFIYVLRVDSSPLVKLHLLQEAIPSLVTSKDEMVTAKVLRTILTLIHGVPNAPSGAKIMNTHMGAVGVRILFLIWKRQPRVWKTLRHVIYNWVESRPRLFKTPLKGEPEYDMEVAVLATIRDICAFDATGYAEVLIPFLANLLGSVELYASSICTIIETMNLTVEAHVVEPRAAWNVLLCHVGEHALKTMHPGMLQEMCVFYGIVGSRSEDTQVYLDLREAVLTNYIQPLLTSEDPEVLAAALKALGCFTAPEIASILPTESPSLYIREKILEANDTLVLDEYSFILEKVVRFELSNMRRGLFKEAGSKKVVDSASGTQELDRLQGVLSVVAGNILQKWQSGDVNPGLRIGYALSSLLCSAVVEKPADGVSEDGSAEAIRARQSYRNVMTAIKDVALTDHLIERISALEGWTALFDNMWAPSDDVQTQTIAEILIADLYKKITDGYVPAHCANAVFAITGLILSLHRHAHPASTVQSSVLAKQLLQNFVRPETVSDVGGSDEVQFAVLVSLSFITPLAAVDEKLVASVLGVFTDSLDDDAVNSNSSSDISSWASFGAGWAFCNLLAGLVGSPTKTAELNAICNDTLLRLLTIFELNKASFALTLGLLMAFPRLSVAITSSASPGNRNGQGSDDAAIIQKIKDMSRQDLERFLVNQQQALSAQILARLLGAPWVLAFSDRTDASPEERQADTGLLDRALLAATGRRDLQSQLVHFTVPFCHMIHTNLDVRNPASSEISLLTGRIHSLVNLIRITPTSAARHTAVIALGSLFGIDWCQGPTVASVGNHGLFSYLTSSTNPTAMASVTNSALSTLTELSGLFISITAGTGAGDTSAATGAVTGAVFATILPSSKVTPNPKSMLMLQDLKAGRLSAMVLGHIACHFQRLGQVDTGKVIGTSSEPKDYARLPVSTSWLRALWDGLWEPLQMGTAQRALKSYAKSLELLLYTVHSLPTPLPAVNWFPLLTQLMTFEPSLMAPAVQMASKHATTSTSLMEFLIMSLSNFKVKEESKANNPDALSAEELFVGEEGLGRILTLGGLPLLVQGEDQALAELDKVRGLDGLAKKVTLPVSRVVDLVEKLFRILFFNADGTIKTEEDPEVEVLQLVFLDTLSRHMRRPRSSAGLNRASRSSSVAQPALSDDVKELLGELRAVMLRVFYQLSFTRFLTGQRVLRRLADLSLMSISHLDAAQLNLSSSVSDQPDAGARVLKEAVGIASLYRAGYLTSQHEGRLTQVAQSALLILSRNDSQEDAHESTNRRLAESAISVLLYAMNADVCERSTTEPVTEAQQCRTNILRLTWLQRILDLLVLLSSQAEVYTNGLTLLLGGAVLLWWEDPAKCISALQTFGFAPVSATSEGHGAVGRVDDAEALLLSMADDHEHQQESGSEAALSMDDNILEDDSFEQWHSRFQQSVSLITANNDHDEVEYRHRAVLDRLSLLLPDIIMAARAGVAVSTAATSGNQIASRLLRMALDAQMSASQRQFLVVLLRRMEELVPHSQTWVLK</sequence>
<evidence type="ECO:0000259" key="2">
    <source>
        <dbReference type="Pfam" id="PF12530"/>
    </source>
</evidence>
<feature type="compositionally biased region" description="Low complexity" evidence="1">
    <location>
        <begin position="17"/>
        <end position="34"/>
    </location>
</feature>
<feature type="region of interest" description="Disordered" evidence="1">
    <location>
        <begin position="1"/>
        <end position="34"/>
    </location>
</feature>
<organism evidence="3 4">
    <name type="scientific">Linnemannia schmuckeri</name>
    <dbReference type="NCBI Taxonomy" id="64567"/>
    <lineage>
        <taxon>Eukaryota</taxon>
        <taxon>Fungi</taxon>
        <taxon>Fungi incertae sedis</taxon>
        <taxon>Mucoromycota</taxon>
        <taxon>Mortierellomycotina</taxon>
        <taxon>Mortierellomycetes</taxon>
        <taxon>Mortierellales</taxon>
        <taxon>Mortierellaceae</taxon>
        <taxon>Linnemannia</taxon>
    </lineage>
</organism>
<dbReference type="SUPFAM" id="SSF48371">
    <property type="entry name" value="ARM repeat"/>
    <property type="match status" value="1"/>
</dbReference>
<keyword evidence="4" id="KW-1185">Reference proteome</keyword>
<dbReference type="Pfam" id="PF12530">
    <property type="entry name" value="DUF3730"/>
    <property type="match status" value="1"/>
</dbReference>
<reference evidence="3" key="1">
    <citation type="journal article" date="2020" name="Fungal Divers.">
        <title>Resolving the Mortierellaceae phylogeny through synthesis of multi-gene phylogenetics and phylogenomics.</title>
        <authorList>
            <person name="Vandepol N."/>
            <person name="Liber J."/>
            <person name="Desiro A."/>
            <person name="Na H."/>
            <person name="Kennedy M."/>
            <person name="Barry K."/>
            <person name="Grigoriev I.V."/>
            <person name="Miller A.N."/>
            <person name="O'Donnell K."/>
            <person name="Stajich J.E."/>
            <person name="Bonito G."/>
        </authorList>
    </citation>
    <scope>NUCLEOTIDE SEQUENCE</scope>
    <source>
        <strain evidence="3">NRRL 6426</strain>
    </source>
</reference>
<evidence type="ECO:0000256" key="1">
    <source>
        <dbReference type="SAM" id="MobiDB-lite"/>
    </source>
</evidence>
<dbReference type="Proteomes" id="UP000748756">
    <property type="component" value="Unassembled WGS sequence"/>
</dbReference>
<feature type="domain" description="DUF3730" evidence="2">
    <location>
        <begin position="519"/>
        <end position="766"/>
    </location>
</feature>
<evidence type="ECO:0000313" key="4">
    <source>
        <dbReference type="Proteomes" id="UP000748756"/>
    </source>
</evidence>
<protein>
    <recommendedName>
        <fullName evidence="2">DUF3730 domain-containing protein</fullName>
    </recommendedName>
</protein>
<name>A0A9P5S370_9FUNG</name>